<proteinExistence type="inferred from homology"/>
<dbReference type="Pfam" id="PF17950">
    <property type="entry name" value="SpmSyn_N"/>
    <property type="match status" value="1"/>
</dbReference>
<dbReference type="Pfam" id="PF17284">
    <property type="entry name" value="Spermine_synt_N"/>
    <property type="match status" value="1"/>
</dbReference>
<gene>
    <name evidence="5" type="ORF">WA026_020474</name>
</gene>
<dbReference type="CDD" id="cd02440">
    <property type="entry name" value="AdoMet_MTases"/>
    <property type="match status" value="1"/>
</dbReference>
<dbReference type="SUPFAM" id="SSF53335">
    <property type="entry name" value="S-adenosyl-L-methionine-dependent methyltransferases"/>
    <property type="match status" value="1"/>
</dbReference>
<dbReference type="EMBL" id="JARQZJ010000135">
    <property type="protein sequence ID" value="KAK9892484.1"/>
    <property type="molecule type" value="Genomic_DNA"/>
</dbReference>
<evidence type="ECO:0000256" key="3">
    <source>
        <dbReference type="PROSITE-ProRule" id="PRU00354"/>
    </source>
</evidence>
<name>A0AAW1VJ17_9CUCU</name>
<comment type="caution">
    <text evidence="5">The sequence shown here is derived from an EMBL/GenBank/DDBJ whole genome shotgun (WGS) entry which is preliminary data.</text>
</comment>
<dbReference type="InterPro" id="IPR029063">
    <property type="entry name" value="SAM-dependent_MTases_sf"/>
</dbReference>
<dbReference type="Gene3D" id="2.30.140.10">
    <property type="entry name" value="Spermidine synthase, tetramerisation domain"/>
    <property type="match status" value="1"/>
</dbReference>
<dbReference type="PROSITE" id="PS51006">
    <property type="entry name" value="PABS_2"/>
    <property type="match status" value="1"/>
</dbReference>
<dbReference type="Gene3D" id="3.30.160.110">
    <property type="entry name" value="Siroheme synthase, domain 2"/>
    <property type="match status" value="1"/>
</dbReference>
<evidence type="ECO:0000313" key="5">
    <source>
        <dbReference type="EMBL" id="KAK9892484.1"/>
    </source>
</evidence>
<dbReference type="Gene3D" id="3.40.50.150">
    <property type="entry name" value="Vaccinia Virus protein VP39"/>
    <property type="match status" value="1"/>
</dbReference>
<feature type="active site" description="Proton acceptor" evidence="3">
    <location>
        <position position="303"/>
    </location>
</feature>
<dbReference type="PANTHER" id="PTHR46315:SF1">
    <property type="entry name" value="SPERMINE SYNTHASE"/>
    <property type="match status" value="1"/>
</dbReference>
<reference evidence="5 6" key="1">
    <citation type="submission" date="2023-03" db="EMBL/GenBank/DDBJ databases">
        <title>Genome insight into feeding habits of ladybird beetles.</title>
        <authorList>
            <person name="Li H.-S."/>
            <person name="Huang Y.-H."/>
            <person name="Pang H."/>
        </authorList>
    </citation>
    <scope>NUCLEOTIDE SEQUENCE [LARGE SCALE GENOMIC DNA]</scope>
    <source>
        <strain evidence="5">SYSU_2023b</strain>
        <tissue evidence="5">Whole body</tissue>
    </source>
</reference>
<evidence type="ECO:0000313" key="6">
    <source>
        <dbReference type="Proteomes" id="UP001431783"/>
    </source>
</evidence>
<dbReference type="Pfam" id="PF01564">
    <property type="entry name" value="Spermine_synth"/>
    <property type="match status" value="1"/>
</dbReference>
<keyword evidence="2 3" id="KW-0808">Transferase</keyword>
<dbReference type="GO" id="GO:0006597">
    <property type="term" value="P:spermine biosynthetic process"/>
    <property type="evidence" value="ECO:0007669"/>
    <property type="project" value="InterPro"/>
</dbReference>
<dbReference type="InterPro" id="IPR037163">
    <property type="entry name" value="Spermidine_synt_N_sf"/>
</dbReference>
<evidence type="ECO:0000256" key="2">
    <source>
        <dbReference type="ARBA" id="ARBA00022679"/>
    </source>
</evidence>
<dbReference type="PANTHER" id="PTHR46315">
    <property type="entry name" value="SPERMINE SYNTHASE"/>
    <property type="match status" value="1"/>
</dbReference>
<comment type="similarity">
    <text evidence="1">Belongs to the spermidine/spermine synthase family.</text>
</comment>
<protein>
    <recommendedName>
        <fullName evidence="4">PABS domain-containing protein</fullName>
    </recommendedName>
</protein>
<dbReference type="FunFam" id="3.40.50.150:FF:000197">
    <property type="entry name" value="spermine synthase isoform X2"/>
    <property type="match status" value="1"/>
</dbReference>
<dbReference type="InterPro" id="IPR015576">
    <property type="entry name" value="Spermine_synthase_animal"/>
</dbReference>
<dbReference type="AlphaFoldDB" id="A0AAW1VJ17"/>
<dbReference type="InterPro" id="IPR040900">
    <property type="entry name" value="SpmSyn_N"/>
</dbReference>
<accession>A0AAW1VJ17</accession>
<keyword evidence="3" id="KW-0620">Polyamine biosynthesis</keyword>
<dbReference type="Proteomes" id="UP001431783">
    <property type="component" value="Unassembled WGS sequence"/>
</dbReference>
<organism evidence="5 6">
    <name type="scientific">Henosepilachna vigintioctopunctata</name>
    <dbReference type="NCBI Taxonomy" id="420089"/>
    <lineage>
        <taxon>Eukaryota</taxon>
        <taxon>Metazoa</taxon>
        <taxon>Ecdysozoa</taxon>
        <taxon>Arthropoda</taxon>
        <taxon>Hexapoda</taxon>
        <taxon>Insecta</taxon>
        <taxon>Pterygota</taxon>
        <taxon>Neoptera</taxon>
        <taxon>Endopterygota</taxon>
        <taxon>Coleoptera</taxon>
        <taxon>Polyphaga</taxon>
        <taxon>Cucujiformia</taxon>
        <taxon>Coccinelloidea</taxon>
        <taxon>Coccinellidae</taxon>
        <taxon>Epilachninae</taxon>
        <taxon>Epilachnini</taxon>
        <taxon>Henosepilachna</taxon>
    </lineage>
</organism>
<feature type="domain" description="PABS" evidence="4">
    <location>
        <begin position="144"/>
        <end position="389"/>
    </location>
</feature>
<evidence type="ECO:0000259" key="4">
    <source>
        <dbReference type="PROSITE" id="PS51006"/>
    </source>
</evidence>
<dbReference type="InterPro" id="IPR035246">
    <property type="entry name" value="Spermidine_synt_N"/>
</dbReference>
<dbReference type="InterPro" id="IPR030374">
    <property type="entry name" value="PABS"/>
</dbReference>
<sequence length="389" mass="44990">MSRRRRLLNISPIKYDFIHSVTSNHDVGTYYILDFSVNSVEVEKEIQKPSLSLIIKNVLGEYLTNLKEVHRFNTNEGVLNTYISESGAVIHLRFYKNGLITLNIEYYKEEQKEPLLSFEKVKKLENDLAQRVNGKSRALVPLKRGVYPQYFPTSDERILEYDIDEIVFEEKSKFQKVQILHSKSLGNMLVLDDLQNISERDVIYTDTIMKRGTENYKHKEIIILGGGDGALLNELLKENPRHVIMLEIDPVVIKACAIHLRSLCGNVLDNEERPEYTILLTDCMVALDSYIKEGRKFDYVFGDLTDVPISDDPELWSFMEKVLQKVFKVMKPTGKFMTQVCGAVCSDALKKYEELLNKQEPKVKFERTKAFIPSFMEDWIFGAISFQTD</sequence>
<evidence type="ECO:0000256" key="1">
    <source>
        <dbReference type="ARBA" id="ARBA00007867"/>
    </source>
</evidence>
<keyword evidence="6" id="KW-1185">Reference proteome</keyword>
<dbReference type="GO" id="GO:0016768">
    <property type="term" value="F:spermine synthase activity"/>
    <property type="evidence" value="ECO:0007669"/>
    <property type="project" value="InterPro"/>
</dbReference>